<dbReference type="Pfam" id="PF00117">
    <property type="entry name" value="GATase"/>
    <property type="match status" value="1"/>
</dbReference>
<dbReference type="PANTHER" id="PTHR42695">
    <property type="entry name" value="GLUTAMINE AMIDOTRANSFERASE YLR126C-RELATED"/>
    <property type="match status" value="1"/>
</dbReference>
<dbReference type="GO" id="GO:0005829">
    <property type="term" value="C:cytosol"/>
    <property type="evidence" value="ECO:0007669"/>
    <property type="project" value="TreeGrafter"/>
</dbReference>
<name>A0A1G5CQ32_9BACT</name>
<dbReference type="PANTHER" id="PTHR42695:SF5">
    <property type="entry name" value="GLUTAMINE AMIDOTRANSFERASE YLR126C-RELATED"/>
    <property type="match status" value="1"/>
</dbReference>
<sequence>MRVHHLQHVTFEGLGSMEAVLTEDGHSLTATHLYRGEVLPDPSVFDLLIVMGGPMGVADENAYPWLAPEKRFIKAAVAREKKILGICLGAQLLAEALGAEVTRNPHREIGWFPVTRDPALSDTRLGEVFPQQAEVFHWHGDTFGIPEGAIPVGSSEACKNQGFFMDDRILALQFHLETTPDSATQLIENGRHELEELPFVQKEAEMLDHPHRFDAINRIMGGVLRALGA</sequence>
<dbReference type="AlphaFoldDB" id="A0A1G5CQ32"/>
<dbReference type="SUPFAM" id="SSF52317">
    <property type="entry name" value="Class I glutamine amidotransferase-like"/>
    <property type="match status" value="1"/>
</dbReference>
<dbReference type="GO" id="GO:0016740">
    <property type="term" value="F:transferase activity"/>
    <property type="evidence" value="ECO:0007669"/>
    <property type="project" value="UniProtKB-KW"/>
</dbReference>
<dbReference type="Proteomes" id="UP000198870">
    <property type="component" value="Unassembled WGS sequence"/>
</dbReference>
<keyword evidence="2" id="KW-0315">Glutamine amidotransferase</keyword>
<gene>
    <name evidence="2" type="ORF">SAMN05216233_103146</name>
</gene>
<evidence type="ECO:0000313" key="2">
    <source>
        <dbReference type="EMBL" id="SCY04553.1"/>
    </source>
</evidence>
<dbReference type="FunFam" id="3.40.50.880:FF:000033">
    <property type="entry name" value="Glutamine amidotransferase class-I"/>
    <property type="match status" value="1"/>
</dbReference>
<dbReference type="PROSITE" id="PS51273">
    <property type="entry name" value="GATASE_TYPE_1"/>
    <property type="match status" value="1"/>
</dbReference>
<dbReference type="InterPro" id="IPR017926">
    <property type="entry name" value="GATASE"/>
</dbReference>
<dbReference type="CDD" id="cd01741">
    <property type="entry name" value="GATase1_1"/>
    <property type="match status" value="1"/>
</dbReference>
<dbReference type="STRING" id="419481.SAMN05216233_103146"/>
<reference evidence="2 3" key="1">
    <citation type="submission" date="2016-10" db="EMBL/GenBank/DDBJ databases">
        <authorList>
            <person name="de Groot N.N."/>
        </authorList>
    </citation>
    <scope>NUCLEOTIDE SEQUENCE [LARGE SCALE GENOMIC DNA]</scope>
    <source>
        <strain evidence="2 3">AA1</strain>
    </source>
</reference>
<proteinExistence type="predicted"/>
<organism evidence="2 3">
    <name type="scientific">Desulfoluna spongiiphila</name>
    <dbReference type="NCBI Taxonomy" id="419481"/>
    <lineage>
        <taxon>Bacteria</taxon>
        <taxon>Pseudomonadati</taxon>
        <taxon>Thermodesulfobacteriota</taxon>
        <taxon>Desulfobacteria</taxon>
        <taxon>Desulfobacterales</taxon>
        <taxon>Desulfolunaceae</taxon>
        <taxon>Desulfoluna</taxon>
    </lineage>
</organism>
<evidence type="ECO:0000259" key="1">
    <source>
        <dbReference type="Pfam" id="PF00117"/>
    </source>
</evidence>
<protein>
    <submittedName>
        <fullName evidence="2">GMP synthase-Glutamine amidotransferase</fullName>
    </submittedName>
</protein>
<feature type="domain" description="Glutamine amidotransferase" evidence="1">
    <location>
        <begin position="45"/>
        <end position="189"/>
    </location>
</feature>
<dbReference type="InterPro" id="IPR029062">
    <property type="entry name" value="Class_I_gatase-like"/>
</dbReference>
<dbReference type="Gene3D" id="3.40.50.880">
    <property type="match status" value="1"/>
</dbReference>
<accession>A0A1G5CQ32</accession>
<dbReference type="RefSeq" id="WP_092209291.1">
    <property type="nucleotide sequence ID" value="NZ_FMUX01000003.1"/>
</dbReference>
<keyword evidence="3" id="KW-1185">Reference proteome</keyword>
<dbReference type="InterPro" id="IPR044992">
    <property type="entry name" value="ChyE-like"/>
</dbReference>
<dbReference type="EMBL" id="FMUX01000003">
    <property type="protein sequence ID" value="SCY04553.1"/>
    <property type="molecule type" value="Genomic_DNA"/>
</dbReference>
<dbReference type="OrthoDB" id="9813383at2"/>
<evidence type="ECO:0000313" key="3">
    <source>
        <dbReference type="Proteomes" id="UP000198870"/>
    </source>
</evidence>
<keyword evidence="2" id="KW-0808">Transferase</keyword>